<dbReference type="Proteomes" id="UP001200513">
    <property type="component" value="Chromosome"/>
</dbReference>
<feature type="transmembrane region" description="Helical" evidence="6">
    <location>
        <begin position="384"/>
        <end position="406"/>
    </location>
</feature>
<feature type="transmembrane region" description="Helical" evidence="6">
    <location>
        <begin position="211"/>
        <end position="237"/>
    </location>
</feature>
<feature type="transmembrane region" description="Helical" evidence="6">
    <location>
        <begin position="327"/>
        <end position="347"/>
    </location>
</feature>
<reference evidence="7" key="1">
    <citation type="journal article" date="2022" name="Nat. Microbiol.">
        <title>Unique mobile elements and scalable gene flow at the prokaryote-eukaryote boundary revealed by circularized Asgard archaea genomes.</title>
        <authorList>
            <person name="Wu F."/>
            <person name="Speth D.R."/>
            <person name="Philosof A."/>
            <person name="Cremiere A."/>
            <person name="Narayanan A."/>
            <person name="Barco R.A."/>
            <person name="Connon S.A."/>
            <person name="Amend J.P."/>
            <person name="Antoshechkin I.A."/>
            <person name="Orphan V.J."/>
        </authorList>
    </citation>
    <scope>NUCLEOTIDE SEQUENCE</scope>
    <source>
        <strain evidence="7">PR6</strain>
    </source>
</reference>
<keyword evidence="2" id="KW-1003">Cell membrane</keyword>
<keyword evidence="4 6" id="KW-1133">Transmembrane helix</keyword>
<feature type="transmembrane region" description="Helical" evidence="6">
    <location>
        <begin position="7"/>
        <end position="28"/>
    </location>
</feature>
<feature type="transmembrane region" description="Helical" evidence="6">
    <location>
        <begin position="418"/>
        <end position="438"/>
    </location>
</feature>
<dbReference type="EMBL" id="CP084167">
    <property type="protein sequence ID" value="UJG44343.1"/>
    <property type="molecule type" value="Genomic_DNA"/>
</dbReference>
<dbReference type="PANTHER" id="PTHR30250">
    <property type="entry name" value="PST FAMILY PREDICTED COLANIC ACID TRANSPORTER"/>
    <property type="match status" value="1"/>
</dbReference>
<organism evidence="7">
    <name type="scientific">Candidatus Heimdallarchaeum endolithica</name>
    <dbReference type="NCBI Taxonomy" id="2876572"/>
    <lineage>
        <taxon>Archaea</taxon>
        <taxon>Promethearchaeati</taxon>
        <taxon>Candidatus Heimdallarchaeota</taxon>
        <taxon>Candidatus Heimdallarchaeia (ex Rinke et al. 2021) (nom. nud.)</taxon>
        <taxon>Candidatus Heimdallarchaeales</taxon>
        <taxon>Candidatus Heimdallarchaeaceae</taxon>
        <taxon>Candidatus Heimdallarchaeum</taxon>
    </lineage>
</organism>
<proteinExistence type="predicted"/>
<evidence type="ECO:0000256" key="6">
    <source>
        <dbReference type="SAM" id="Phobius"/>
    </source>
</evidence>
<evidence type="ECO:0000256" key="3">
    <source>
        <dbReference type="ARBA" id="ARBA00022692"/>
    </source>
</evidence>
<evidence type="ECO:0000256" key="5">
    <source>
        <dbReference type="ARBA" id="ARBA00023136"/>
    </source>
</evidence>
<comment type="subcellular location">
    <subcellularLocation>
        <location evidence="1">Cell membrane</location>
        <topology evidence="1">Multi-pass membrane protein</topology>
    </subcellularLocation>
</comment>
<feature type="transmembrane region" description="Helical" evidence="6">
    <location>
        <begin position="148"/>
        <end position="167"/>
    </location>
</feature>
<feature type="transmembrane region" description="Helical" evidence="6">
    <location>
        <begin position="359"/>
        <end position="378"/>
    </location>
</feature>
<feature type="transmembrane region" description="Helical" evidence="6">
    <location>
        <begin position="257"/>
        <end position="278"/>
    </location>
</feature>
<feature type="transmembrane region" description="Helical" evidence="6">
    <location>
        <begin position="82"/>
        <end position="107"/>
    </location>
</feature>
<evidence type="ECO:0000256" key="1">
    <source>
        <dbReference type="ARBA" id="ARBA00004651"/>
    </source>
</evidence>
<dbReference type="InterPro" id="IPR002797">
    <property type="entry name" value="Polysacc_synth"/>
</dbReference>
<feature type="transmembrane region" description="Helical" evidence="6">
    <location>
        <begin position="113"/>
        <end position="136"/>
    </location>
</feature>
<dbReference type="GO" id="GO:0005886">
    <property type="term" value="C:plasma membrane"/>
    <property type="evidence" value="ECO:0007669"/>
    <property type="project" value="UniProtKB-SubCell"/>
</dbReference>
<evidence type="ECO:0000313" key="7">
    <source>
        <dbReference type="EMBL" id="UJG44343.1"/>
    </source>
</evidence>
<evidence type="ECO:0000256" key="4">
    <source>
        <dbReference type="ARBA" id="ARBA00022989"/>
    </source>
</evidence>
<dbReference type="AlphaFoldDB" id="A0A9Y1BSF1"/>
<dbReference type="Pfam" id="PF01943">
    <property type="entry name" value="Polysacc_synt"/>
    <property type="match status" value="1"/>
</dbReference>
<keyword evidence="5 6" id="KW-0472">Membrane</keyword>
<gene>
    <name evidence="7" type="ORF">K9W46_03975</name>
</gene>
<feature type="transmembrane region" description="Helical" evidence="6">
    <location>
        <begin position="444"/>
        <end position="464"/>
    </location>
</feature>
<protein>
    <submittedName>
        <fullName evidence="7">Oligosaccharide flippase family protein</fullName>
    </submittedName>
</protein>
<evidence type="ECO:0000256" key="2">
    <source>
        <dbReference type="ARBA" id="ARBA00022475"/>
    </source>
</evidence>
<sequence length="491" mass="55177">MNKLGSGFIFISASQMITVLGGLIINIFLSRYLGKEGYGIYSLIISGIMMVGITLVTNGFPQTLSKYISEGKYELKAFITKMLLMQIIESLIILILYIAFSPILSIILKEDDLFGYLLIASFIIPTQAIVSFLVGLYNGLRMFGNQAALVSLFSFFKVTCIISFTYLFGIKGAIFGFFMSTLLVSLLFVFKARKYFTRRFNFIVIKDIMPFFLRITLFSIELSLLLSLDLNCLKLFLNYNQNEQLGIYSAGAVIAKTSFFLIISFSGVMFPIISNLLANDKLNEAQQQIGNMIKISSVFLLPIVTTLVFLSPILVNLFYGVEYSSSSSIVSILVFSYSILGYFVIFANILNSIGEVKTINIISIITIAIDIVLLYFLIKALSIKGAAIATTISSSIGLISLIIILLQKIGIKMETMSILRISIIGLIIFGISNAFLVFLTKNVIFWIGILIIETILYFTVLHFTNDFYVLHVIREYYSKYLKWLKNQRKNN</sequence>
<name>A0A9Y1BSF1_9ARCH</name>
<feature type="transmembrane region" description="Helical" evidence="6">
    <location>
        <begin position="40"/>
        <end position="61"/>
    </location>
</feature>
<feature type="transmembrane region" description="Helical" evidence="6">
    <location>
        <begin position="299"/>
        <end position="321"/>
    </location>
</feature>
<accession>A0A9Y1BSF1</accession>
<feature type="transmembrane region" description="Helical" evidence="6">
    <location>
        <begin position="173"/>
        <end position="190"/>
    </location>
</feature>
<keyword evidence="3 6" id="KW-0812">Transmembrane</keyword>
<dbReference type="PANTHER" id="PTHR30250:SF11">
    <property type="entry name" value="O-ANTIGEN TRANSPORTER-RELATED"/>
    <property type="match status" value="1"/>
</dbReference>
<dbReference type="InterPro" id="IPR050833">
    <property type="entry name" value="Poly_Biosynth_Transport"/>
</dbReference>